<reference evidence="2 3" key="1">
    <citation type="submission" date="2024-06" db="EMBL/GenBank/DDBJ databases">
        <title>The Natural Products Discovery Center: Release of the First 8490 Sequenced Strains for Exploring Actinobacteria Biosynthetic Diversity.</title>
        <authorList>
            <person name="Kalkreuter E."/>
            <person name="Kautsar S.A."/>
            <person name="Yang D."/>
            <person name="Bader C.D."/>
            <person name="Teijaro C.N."/>
            <person name="Fluegel L."/>
            <person name="Davis C.M."/>
            <person name="Simpson J.R."/>
            <person name="Lauterbach L."/>
            <person name="Steele A.D."/>
            <person name="Gui C."/>
            <person name="Meng S."/>
            <person name="Li G."/>
            <person name="Viehrig K."/>
            <person name="Ye F."/>
            <person name="Su P."/>
            <person name="Kiefer A.F."/>
            <person name="Nichols A."/>
            <person name="Cepeda A.J."/>
            <person name="Yan W."/>
            <person name="Fan B."/>
            <person name="Jiang Y."/>
            <person name="Adhikari A."/>
            <person name="Zheng C.-J."/>
            <person name="Schuster L."/>
            <person name="Cowan T.M."/>
            <person name="Smanski M.J."/>
            <person name="Chevrette M.G."/>
            <person name="De Carvalho L.P.S."/>
            <person name="Shen B."/>
        </authorList>
    </citation>
    <scope>NUCLEOTIDE SEQUENCE [LARGE SCALE GENOMIC DNA]</scope>
    <source>
        <strain evidence="2 3">NPDC033039</strain>
    </source>
</reference>
<keyword evidence="1" id="KW-0732">Signal</keyword>
<dbReference type="EMBL" id="JBEZVI010000020">
    <property type="protein sequence ID" value="MEU3712893.1"/>
    <property type="molecule type" value="Genomic_DNA"/>
</dbReference>
<feature type="signal peptide" evidence="1">
    <location>
        <begin position="1"/>
        <end position="30"/>
    </location>
</feature>
<comment type="caution">
    <text evidence="2">The sequence shown here is derived from an EMBL/GenBank/DDBJ whole genome shotgun (WGS) entry which is preliminary data.</text>
</comment>
<organism evidence="2 3">
    <name type="scientific">Streptomyces catenulae</name>
    <dbReference type="NCBI Taxonomy" id="66875"/>
    <lineage>
        <taxon>Bacteria</taxon>
        <taxon>Bacillati</taxon>
        <taxon>Actinomycetota</taxon>
        <taxon>Actinomycetes</taxon>
        <taxon>Kitasatosporales</taxon>
        <taxon>Streptomycetaceae</taxon>
        <taxon>Streptomyces</taxon>
    </lineage>
</organism>
<evidence type="ECO:0000313" key="2">
    <source>
        <dbReference type="EMBL" id="MEU3712893.1"/>
    </source>
</evidence>
<gene>
    <name evidence="2" type="ORF">AB0E61_22720</name>
</gene>
<protein>
    <submittedName>
        <fullName evidence="2">Uncharacterized protein</fullName>
    </submittedName>
</protein>
<feature type="chain" id="PRO_5046986831" evidence="1">
    <location>
        <begin position="31"/>
        <end position="61"/>
    </location>
</feature>
<dbReference type="Proteomes" id="UP001550853">
    <property type="component" value="Unassembled WGS sequence"/>
</dbReference>
<sequence>MSLVRKLSAAGLLAAVLAGGLLATAGPAAARTVPGAQAGAQAAGGPLAAAPTCECGWPSTD</sequence>
<keyword evidence="3" id="KW-1185">Reference proteome</keyword>
<evidence type="ECO:0000313" key="3">
    <source>
        <dbReference type="Proteomes" id="UP001550853"/>
    </source>
</evidence>
<accession>A0ABV2Z4H4</accession>
<dbReference type="RefSeq" id="WP_030282766.1">
    <property type="nucleotide sequence ID" value="NZ_JBEZVI010000020.1"/>
</dbReference>
<evidence type="ECO:0000256" key="1">
    <source>
        <dbReference type="SAM" id="SignalP"/>
    </source>
</evidence>
<proteinExistence type="predicted"/>
<name>A0ABV2Z4H4_9ACTN</name>